<dbReference type="OrthoDB" id="1427555at2759"/>
<dbReference type="InterPro" id="IPR033891">
    <property type="entry name" value="TTC38"/>
</dbReference>
<proteinExistence type="inferred from homology"/>
<sequence length="479" mass="54937">MEGVRETKEDKWGYPVRTTSSACIAAINSYYHQILSYGRNKAVILDASRSDPSCVLANTLAANFLFNHNPSKALSHLQSASLQLEDASCYEKAVFRSISCLMDQDVDDDVSIESHREVLKDFPKDLVCLKRAQLLCFYKGDPLLSLKIAEQILPYNEHQSYMYGMLAFPLLELGRMDEAEDAAKRGLQIENNDFWSQHALCHVLQNNCHFKEAVDFMEACSPSWMSCSSFMFSHNWWHVSVCYLEGHAPLEKVLHVYDYGIMKGLDKKDDTPEYEAVYLDALGLLLRLFVRGHLSVIDGRLRNLANVFTNQCHWHMEWLLDLLGLWALTVTDKTHRANDLLCSMKSRLGKTRESKQHAMRKGIKLAEALHEYGRGNHEMVFHLLGPEFNAFHYKMIGASDEQIDIFNEVWYDVLLKTGRSSDAIREIQKRINQREGLPFLWQLLEKAYSMEGAQSETKSSHAADKAKLLQISYFKESNE</sequence>
<dbReference type="SUPFAM" id="SSF48452">
    <property type="entry name" value="TPR-like"/>
    <property type="match status" value="1"/>
</dbReference>
<evidence type="ECO:0000256" key="1">
    <source>
        <dbReference type="ARBA" id="ARBA00005857"/>
    </source>
</evidence>
<keyword evidence="3" id="KW-0677">Repeat</keyword>
<dbReference type="InterPro" id="IPR011990">
    <property type="entry name" value="TPR-like_helical_dom_sf"/>
</dbReference>
<dbReference type="AlphaFoldDB" id="A0A0K9Q1N0"/>
<protein>
    <recommendedName>
        <fullName evidence="2">Tetratricopeptide repeat protein 38</fullName>
    </recommendedName>
</protein>
<evidence type="ECO:0000256" key="3">
    <source>
        <dbReference type="ARBA" id="ARBA00022737"/>
    </source>
</evidence>
<comment type="similarity">
    <text evidence="1">Belongs to the TTC38 family.</text>
</comment>
<dbReference type="PANTHER" id="PTHR16263:SF4">
    <property type="entry name" value="TETRATRICOPEPTIDE REPEAT PROTEIN 38"/>
    <property type="match status" value="1"/>
</dbReference>
<accession>A0A0K9Q1N0</accession>
<gene>
    <name evidence="5" type="ORF">ZOSMA_12G00540</name>
</gene>
<evidence type="ECO:0000256" key="2">
    <source>
        <dbReference type="ARBA" id="ARBA00019992"/>
    </source>
</evidence>
<organism evidence="5 6">
    <name type="scientific">Zostera marina</name>
    <name type="common">Eelgrass</name>
    <dbReference type="NCBI Taxonomy" id="29655"/>
    <lineage>
        <taxon>Eukaryota</taxon>
        <taxon>Viridiplantae</taxon>
        <taxon>Streptophyta</taxon>
        <taxon>Embryophyta</taxon>
        <taxon>Tracheophyta</taxon>
        <taxon>Spermatophyta</taxon>
        <taxon>Magnoliopsida</taxon>
        <taxon>Liliopsida</taxon>
        <taxon>Zosteraceae</taxon>
        <taxon>Zostera</taxon>
    </lineage>
</organism>
<evidence type="ECO:0000313" key="6">
    <source>
        <dbReference type="Proteomes" id="UP000036987"/>
    </source>
</evidence>
<dbReference type="CDD" id="cd05804">
    <property type="entry name" value="StaR_like"/>
    <property type="match status" value="1"/>
</dbReference>
<dbReference type="Gene3D" id="1.25.40.10">
    <property type="entry name" value="Tetratricopeptide repeat domain"/>
    <property type="match status" value="1"/>
</dbReference>
<keyword evidence="4" id="KW-0802">TPR repeat</keyword>
<dbReference type="PANTHER" id="PTHR16263">
    <property type="entry name" value="TETRATRICOPEPTIDE REPEAT PROTEIN 38"/>
    <property type="match status" value="1"/>
</dbReference>
<evidence type="ECO:0000313" key="5">
    <source>
        <dbReference type="EMBL" id="KMZ74370.1"/>
    </source>
</evidence>
<name>A0A0K9Q1N0_ZOSMR</name>
<dbReference type="Proteomes" id="UP000036987">
    <property type="component" value="Unassembled WGS sequence"/>
</dbReference>
<reference evidence="6" key="1">
    <citation type="journal article" date="2016" name="Nature">
        <title>The genome of the seagrass Zostera marina reveals angiosperm adaptation to the sea.</title>
        <authorList>
            <person name="Olsen J.L."/>
            <person name="Rouze P."/>
            <person name="Verhelst B."/>
            <person name="Lin Y.-C."/>
            <person name="Bayer T."/>
            <person name="Collen J."/>
            <person name="Dattolo E."/>
            <person name="De Paoli E."/>
            <person name="Dittami S."/>
            <person name="Maumus F."/>
            <person name="Michel G."/>
            <person name="Kersting A."/>
            <person name="Lauritano C."/>
            <person name="Lohaus R."/>
            <person name="Toepel M."/>
            <person name="Tonon T."/>
            <person name="Vanneste K."/>
            <person name="Amirebrahimi M."/>
            <person name="Brakel J."/>
            <person name="Bostroem C."/>
            <person name="Chovatia M."/>
            <person name="Grimwood J."/>
            <person name="Jenkins J.W."/>
            <person name="Jueterbock A."/>
            <person name="Mraz A."/>
            <person name="Stam W.T."/>
            <person name="Tice H."/>
            <person name="Bornberg-Bauer E."/>
            <person name="Green P.J."/>
            <person name="Pearson G.A."/>
            <person name="Procaccini G."/>
            <person name="Duarte C.M."/>
            <person name="Schmutz J."/>
            <person name="Reusch T.B.H."/>
            <person name="Van de Peer Y."/>
        </authorList>
    </citation>
    <scope>NUCLEOTIDE SEQUENCE [LARGE SCALE GENOMIC DNA]</scope>
    <source>
        <strain evidence="6">cv. Finnish</strain>
    </source>
</reference>
<keyword evidence="6" id="KW-1185">Reference proteome</keyword>
<dbReference type="EMBL" id="LFYR01000338">
    <property type="protein sequence ID" value="KMZ74370.1"/>
    <property type="molecule type" value="Genomic_DNA"/>
</dbReference>
<evidence type="ECO:0000256" key="4">
    <source>
        <dbReference type="ARBA" id="ARBA00022803"/>
    </source>
</evidence>
<comment type="caution">
    <text evidence="5">The sequence shown here is derived from an EMBL/GenBank/DDBJ whole genome shotgun (WGS) entry which is preliminary data.</text>
</comment>
<dbReference type="OMA" id="YAFNDVH"/>